<feature type="compositionally biased region" description="Acidic residues" evidence="6">
    <location>
        <begin position="56"/>
        <end position="94"/>
    </location>
</feature>
<dbReference type="AlphaFoldDB" id="A0A0L6V973"/>
<keyword evidence="4" id="KW-0539">Nucleus</keyword>
<organism evidence="7 8">
    <name type="scientific">Puccinia sorghi</name>
    <dbReference type="NCBI Taxonomy" id="27349"/>
    <lineage>
        <taxon>Eukaryota</taxon>
        <taxon>Fungi</taxon>
        <taxon>Dikarya</taxon>
        <taxon>Basidiomycota</taxon>
        <taxon>Pucciniomycotina</taxon>
        <taxon>Pucciniomycetes</taxon>
        <taxon>Pucciniales</taxon>
        <taxon>Pucciniaceae</taxon>
        <taxon>Puccinia</taxon>
    </lineage>
</organism>
<dbReference type="FunFam" id="2.130.10.10:FF:000899">
    <property type="entry name" value="Chromosome 15, whole genome shotgun sequence"/>
    <property type="match status" value="1"/>
</dbReference>
<evidence type="ECO:0000256" key="4">
    <source>
        <dbReference type="ARBA" id="ARBA00023242"/>
    </source>
</evidence>
<dbReference type="GO" id="GO:0034511">
    <property type="term" value="F:U3 snoRNA binding"/>
    <property type="evidence" value="ECO:0007669"/>
    <property type="project" value="InterPro"/>
</dbReference>
<feature type="repeat" description="WD" evidence="5">
    <location>
        <begin position="294"/>
        <end position="335"/>
    </location>
</feature>
<dbReference type="PROSITE" id="PS50294">
    <property type="entry name" value="WD_REPEATS_REGION"/>
    <property type="match status" value="1"/>
</dbReference>
<dbReference type="SUPFAM" id="SSF50978">
    <property type="entry name" value="WD40 repeat-like"/>
    <property type="match status" value="1"/>
</dbReference>
<dbReference type="PROSITE" id="PS00678">
    <property type="entry name" value="WD_REPEATS_1"/>
    <property type="match status" value="1"/>
</dbReference>
<dbReference type="SMART" id="SM00320">
    <property type="entry name" value="WD40"/>
    <property type="match status" value="5"/>
</dbReference>
<evidence type="ECO:0000256" key="2">
    <source>
        <dbReference type="ARBA" id="ARBA00022574"/>
    </source>
</evidence>
<dbReference type="VEuPathDB" id="FungiDB:VP01_2241g2"/>
<name>A0A0L6V973_9BASI</name>
<keyword evidence="8" id="KW-1185">Reference proteome</keyword>
<dbReference type="GO" id="GO:0032040">
    <property type="term" value="C:small-subunit processome"/>
    <property type="evidence" value="ECO:0007669"/>
    <property type="project" value="TreeGrafter"/>
</dbReference>
<dbReference type="Gene3D" id="2.130.10.10">
    <property type="entry name" value="YVTN repeat-like/Quinoprotein amine dehydrogenase"/>
    <property type="match status" value="1"/>
</dbReference>
<dbReference type="PROSITE" id="PS50082">
    <property type="entry name" value="WD_REPEATS_2"/>
    <property type="match status" value="3"/>
</dbReference>
<dbReference type="Pfam" id="PF00400">
    <property type="entry name" value="WD40"/>
    <property type="match status" value="3"/>
</dbReference>
<feature type="region of interest" description="Disordered" evidence="6">
    <location>
        <begin position="1"/>
        <end position="103"/>
    </location>
</feature>
<reference evidence="7 8" key="1">
    <citation type="submission" date="2015-08" db="EMBL/GenBank/DDBJ databases">
        <title>Next Generation Sequencing and Analysis of the Genome of Puccinia sorghi L Schw, the Causal Agent of Maize Common Rust.</title>
        <authorList>
            <person name="Rochi L."/>
            <person name="Burguener G."/>
            <person name="Darino M."/>
            <person name="Turjanski A."/>
            <person name="Kreff E."/>
            <person name="Dieguez M.J."/>
            <person name="Sacco F."/>
        </authorList>
    </citation>
    <scope>NUCLEOTIDE SEQUENCE [LARGE SCALE GENOMIC DNA]</scope>
    <source>
        <strain evidence="7 8">RO10H11247</strain>
    </source>
</reference>
<evidence type="ECO:0000256" key="1">
    <source>
        <dbReference type="ARBA" id="ARBA00004123"/>
    </source>
</evidence>
<evidence type="ECO:0000256" key="6">
    <source>
        <dbReference type="SAM" id="MobiDB-lite"/>
    </source>
</evidence>
<comment type="caution">
    <text evidence="7">The sequence shown here is derived from an EMBL/GenBank/DDBJ whole genome shotgun (WGS) entry which is preliminary data.</text>
</comment>
<dbReference type="STRING" id="27349.A0A0L6V973"/>
<comment type="subcellular location">
    <subcellularLocation>
        <location evidence="1">Nucleus</location>
    </subcellularLocation>
</comment>
<dbReference type="InterPro" id="IPR015943">
    <property type="entry name" value="WD40/YVTN_repeat-like_dom_sf"/>
</dbReference>
<dbReference type="InterPro" id="IPR001680">
    <property type="entry name" value="WD40_rpt"/>
</dbReference>
<sequence length="654" mass="72587">MTKIVDPFFKSVDHTSTKRKRPNRKKSTIQKTSKSKSSNHKNEKENTKKQKKNALDEEIEESLNGDAGDNDDDGLSADLNNDDDPGESEDDPELEHETPAQKRLRLAQVYLDRLQKSKEEEEGTFDAADIDREIISSRLQQDYVSPVNQLACTQIKASSDGIPNCQLETTGKLYTYLGERLRNAFENSTFKLTSWKTGNQQHRLPVTCAKLNKDGSHLYVADKQGKIVQYDCSRIWSFSSPTESTPVTAHAGVIRPLRVMQNHVPPKSSDLQKFQKKQESKKIKSLSTATPSTQQGHIGEILTIDITEDETILASGGKDKLIGVWDLTDSQSSTTWKAGLRGHKDVISVGLSSSFLTTKKKNQSLSFQAGTPTLYSASYDRMIKVFNLASLTYSETLFGHQDRIQSLSALRNEYVVSAGGRDRTCRYWKIVDESQLVFRGGGSSRIRDLIDGVGFDPDDEPLDPKPKKARATAMPSYVEGSIDSVCMVDDKLFLSGGDSGMLAISSICLWTISKKKPLFTHALAHGTERLTVTGTSDEVVEQARWVTALYSVPYSDVFLSGSWDGQVKIWRLCKGDGGTSADNIRKFEAVGHIDVRLPSPGFINSLHAIIPPIAPNSQPNQLLVSTAIGQEHRLGRWKKLQNAKNLCLLTLINF</sequence>
<feature type="compositionally biased region" description="Basic residues" evidence="6">
    <location>
        <begin position="17"/>
        <end position="39"/>
    </location>
</feature>
<evidence type="ECO:0000256" key="3">
    <source>
        <dbReference type="ARBA" id="ARBA00022737"/>
    </source>
</evidence>
<keyword evidence="2 5" id="KW-0853">WD repeat</keyword>
<evidence type="ECO:0000256" key="5">
    <source>
        <dbReference type="PROSITE-ProRule" id="PRU00221"/>
    </source>
</evidence>
<feature type="repeat" description="WD" evidence="5">
    <location>
        <begin position="397"/>
        <end position="438"/>
    </location>
</feature>
<dbReference type="InterPro" id="IPR036322">
    <property type="entry name" value="WD40_repeat_dom_sf"/>
</dbReference>
<accession>A0A0L6V973</accession>
<keyword evidence="3" id="KW-0677">Repeat</keyword>
<dbReference type="PANTHER" id="PTHR19865:SF0">
    <property type="entry name" value="U3 SMALL NUCLEOLAR RNA-INTERACTING PROTEIN 2"/>
    <property type="match status" value="1"/>
</dbReference>
<dbReference type="Proteomes" id="UP000037035">
    <property type="component" value="Unassembled WGS sequence"/>
</dbReference>
<gene>
    <name evidence="7" type="ORF">VP01_2241g2</name>
</gene>
<protein>
    <submittedName>
        <fullName evidence="7">Uncharacterized protein</fullName>
    </submittedName>
</protein>
<evidence type="ECO:0000313" key="8">
    <source>
        <dbReference type="Proteomes" id="UP000037035"/>
    </source>
</evidence>
<dbReference type="OrthoDB" id="189968at2759"/>
<dbReference type="InterPro" id="IPR019775">
    <property type="entry name" value="WD40_repeat_CS"/>
</dbReference>
<dbReference type="EMBL" id="LAVV01007105">
    <property type="protein sequence ID" value="KNZ57097.1"/>
    <property type="molecule type" value="Genomic_DNA"/>
</dbReference>
<dbReference type="InterPro" id="IPR039241">
    <property type="entry name" value="Rrp9-like"/>
</dbReference>
<evidence type="ECO:0000313" key="7">
    <source>
        <dbReference type="EMBL" id="KNZ57097.1"/>
    </source>
</evidence>
<dbReference type="PANTHER" id="PTHR19865">
    <property type="entry name" value="U3 SMALL NUCLEOLAR RNA INTERACTING PROTEIN 2"/>
    <property type="match status" value="1"/>
</dbReference>
<proteinExistence type="predicted"/>
<feature type="repeat" description="WD" evidence="5">
    <location>
        <begin position="539"/>
        <end position="572"/>
    </location>
</feature>